<sequence>MGIISKLLSLFGSNARQQSNIADNIQQGAIVAFTDIALAKVRESQKADGRPFLRVMINQGGPGVYMYDMDFDDQVNVAEDILDLSHGIQVIVDRRSAIFLDATTIDWQRTPQGAEGFHFDNPNAVQSDG</sequence>
<reference evidence="2 3" key="1">
    <citation type="submission" date="2019-02" db="EMBL/GenBank/DDBJ databases">
        <title>Deep-cultivation of Planctomycetes and their phenomic and genomic characterization uncovers novel biology.</title>
        <authorList>
            <person name="Wiegand S."/>
            <person name="Jogler M."/>
            <person name="Boedeker C."/>
            <person name="Pinto D."/>
            <person name="Vollmers J."/>
            <person name="Rivas-Marin E."/>
            <person name="Kohn T."/>
            <person name="Peeters S.H."/>
            <person name="Heuer A."/>
            <person name="Rast P."/>
            <person name="Oberbeckmann S."/>
            <person name="Bunk B."/>
            <person name="Jeske O."/>
            <person name="Meyerdierks A."/>
            <person name="Storesund J.E."/>
            <person name="Kallscheuer N."/>
            <person name="Luecker S."/>
            <person name="Lage O.M."/>
            <person name="Pohl T."/>
            <person name="Merkel B.J."/>
            <person name="Hornburger P."/>
            <person name="Mueller R.-W."/>
            <person name="Bruemmer F."/>
            <person name="Labrenz M."/>
            <person name="Spormann A.M."/>
            <person name="Op Den Camp H."/>
            <person name="Overmann J."/>
            <person name="Amann R."/>
            <person name="Jetten M.S.M."/>
            <person name="Mascher T."/>
            <person name="Medema M.H."/>
            <person name="Devos D.P."/>
            <person name="Kaster A.-K."/>
            <person name="Ovreas L."/>
            <person name="Rohde M."/>
            <person name="Galperin M.Y."/>
            <person name="Jogler C."/>
        </authorList>
    </citation>
    <scope>NUCLEOTIDE SEQUENCE [LARGE SCALE GENOMIC DNA]</scope>
    <source>
        <strain evidence="2 3">CA54</strain>
    </source>
</reference>
<protein>
    <submittedName>
        <fullName evidence="2">Iron-sulfur cluster insertion protein ErpA</fullName>
    </submittedName>
</protein>
<organism evidence="2 3">
    <name type="scientific">Symmachiella macrocystis</name>
    <dbReference type="NCBI Taxonomy" id="2527985"/>
    <lineage>
        <taxon>Bacteria</taxon>
        <taxon>Pseudomonadati</taxon>
        <taxon>Planctomycetota</taxon>
        <taxon>Planctomycetia</taxon>
        <taxon>Planctomycetales</taxon>
        <taxon>Planctomycetaceae</taxon>
        <taxon>Symmachiella</taxon>
    </lineage>
</organism>
<dbReference type="Proteomes" id="UP000320735">
    <property type="component" value="Unassembled WGS sequence"/>
</dbReference>
<gene>
    <name evidence="2" type="primary">erpA_2</name>
    <name evidence="2" type="ORF">CA54_56240</name>
</gene>
<dbReference type="SUPFAM" id="SSF89360">
    <property type="entry name" value="HesB-like domain"/>
    <property type="match status" value="1"/>
</dbReference>
<dbReference type="EMBL" id="SJPP01000003">
    <property type="protein sequence ID" value="TWU07219.1"/>
    <property type="molecule type" value="Genomic_DNA"/>
</dbReference>
<dbReference type="PANTHER" id="PTHR43011:SF1">
    <property type="entry name" value="IRON-SULFUR CLUSTER ASSEMBLY 2 HOMOLOG, MITOCHONDRIAL"/>
    <property type="match status" value="1"/>
</dbReference>
<dbReference type="AlphaFoldDB" id="A0A5C6B7F4"/>
<dbReference type="PANTHER" id="PTHR43011">
    <property type="entry name" value="IRON-SULFUR CLUSTER ASSEMBLY 2 HOMOLOG, MITOCHONDRIAL"/>
    <property type="match status" value="1"/>
</dbReference>
<dbReference type="GO" id="GO:0051539">
    <property type="term" value="F:4 iron, 4 sulfur cluster binding"/>
    <property type="evidence" value="ECO:0007669"/>
    <property type="project" value="TreeGrafter"/>
</dbReference>
<evidence type="ECO:0000313" key="3">
    <source>
        <dbReference type="Proteomes" id="UP000320735"/>
    </source>
</evidence>
<dbReference type="GO" id="GO:0051537">
    <property type="term" value="F:2 iron, 2 sulfur cluster binding"/>
    <property type="evidence" value="ECO:0007669"/>
    <property type="project" value="TreeGrafter"/>
</dbReference>
<dbReference type="Pfam" id="PF01521">
    <property type="entry name" value="Fe-S_biosyn"/>
    <property type="match status" value="1"/>
</dbReference>
<keyword evidence="3" id="KW-1185">Reference proteome</keyword>
<dbReference type="GO" id="GO:0016226">
    <property type="term" value="P:iron-sulfur cluster assembly"/>
    <property type="evidence" value="ECO:0007669"/>
    <property type="project" value="TreeGrafter"/>
</dbReference>
<evidence type="ECO:0000313" key="2">
    <source>
        <dbReference type="EMBL" id="TWU07219.1"/>
    </source>
</evidence>
<name>A0A5C6B7F4_9PLAN</name>
<dbReference type="Gene3D" id="2.60.300.12">
    <property type="entry name" value="HesB-like domain"/>
    <property type="match status" value="1"/>
</dbReference>
<dbReference type="InterPro" id="IPR035903">
    <property type="entry name" value="HesB-like_dom_sf"/>
</dbReference>
<comment type="caution">
    <text evidence="2">The sequence shown here is derived from an EMBL/GenBank/DDBJ whole genome shotgun (WGS) entry which is preliminary data.</text>
</comment>
<proteinExistence type="predicted"/>
<dbReference type="OrthoDB" id="289469at2"/>
<dbReference type="RefSeq" id="WP_146374017.1">
    <property type="nucleotide sequence ID" value="NZ_SJPP01000003.1"/>
</dbReference>
<accession>A0A5C6B7F4</accession>
<evidence type="ECO:0000259" key="1">
    <source>
        <dbReference type="Pfam" id="PF01521"/>
    </source>
</evidence>
<dbReference type="InterPro" id="IPR000361">
    <property type="entry name" value="ATAP_core_dom"/>
</dbReference>
<feature type="domain" description="Core" evidence="1">
    <location>
        <begin position="31"/>
        <end position="124"/>
    </location>
</feature>
<dbReference type="GO" id="GO:0005506">
    <property type="term" value="F:iron ion binding"/>
    <property type="evidence" value="ECO:0007669"/>
    <property type="project" value="TreeGrafter"/>
</dbReference>